<organism evidence="1 2">
    <name type="scientific">Zancudomyces culisetae</name>
    <name type="common">Gut fungus</name>
    <name type="synonym">Smittium culisetae</name>
    <dbReference type="NCBI Taxonomy" id="1213189"/>
    <lineage>
        <taxon>Eukaryota</taxon>
        <taxon>Fungi</taxon>
        <taxon>Fungi incertae sedis</taxon>
        <taxon>Zoopagomycota</taxon>
        <taxon>Kickxellomycotina</taxon>
        <taxon>Harpellomycetes</taxon>
        <taxon>Harpellales</taxon>
        <taxon>Legeriomycetaceae</taxon>
        <taxon>Zancudomyces</taxon>
    </lineage>
</organism>
<dbReference type="Proteomes" id="UP000188320">
    <property type="component" value="Unassembled WGS sequence"/>
</dbReference>
<protein>
    <submittedName>
        <fullName evidence="1">Uncharacterized protein</fullName>
    </submittedName>
</protein>
<name>A0A1R1PSR7_ZANCU</name>
<proteinExistence type="predicted"/>
<dbReference type="AlphaFoldDB" id="A0A1R1PSR7"/>
<evidence type="ECO:0000313" key="2">
    <source>
        <dbReference type="Proteomes" id="UP000188320"/>
    </source>
</evidence>
<evidence type="ECO:0000313" key="1">
    <source>
        <dbReference type="EMBL" id="OMH83991.1"/>
    </source>
</evidence>
<gene>
    <name evidence="1" type="ORF">AX774_g2492</name>
</gene>
<sequence length="103" mass="11230">MCGFFLCHSGIEIPAKSFAPAHTVYNVVFDESGFSTACDTYASTCCRNPGMYPLPPFIIHSRLTVEYPFFALICSPFTPFPASITVAPTRPASAALTCLEIRK</sequence>
<accession>A0A1R1PSR7</accession>
<comment type="caution">
    <text evidence="1">The sequence shown here is derived from an EMBL/GenBank/DDBJ whole genome shotgun (WGS) entry which is preliminary data.</text>
</comment>
<dbReference type="EMBL" id="LSSK01000272">
    <property type="protein sequence ID" value="OMH83991.1"/>
    <property type="molecule type" value="Genomic_DNA"/>
</dbReference>
<keyword evidence="2" id="KW-1185">Reference proteome</keyword>
<reference evidence="2" key="1">
    <citation type="submission" date="2017-01" db="EMBL/GenBank/DDBJ databases">
        <authorList>
            <person name="Wang Y."/>
            <person name="White M."/>
            <person name="Kvist S."/>
            <person name="Moncalvo J.-M."/>
        </authorList>
    </citation>
    <scope>NUCLEOTIDE SEQUENCE [LARGE SCALE GENOMIC DNA]</scope>
    <source>
        <strain evidence="2">COL-18-3</strain>
    </source>
</reference>